<dbReference type="Proteomes" id="UP000199159">
    <property type="component" value="Unassembled WGS sequence"/>
</dbReference>
<dbReference type="RefSeq" id="WP_090851527.1">
    <property type="nucleotide sequence ID" value="NZ_FNJU01000003.1"/>
</dbReference>
<gene>
    <name evidence="2" type="ORF">SAMN05216565_10354</name>
</gene>
<organism evidence="2 3">
    <name type="scientific">Litchfieldia salsa</name>
    <dbReference type="NCBI Taxonomy" id="930152"/>
    <lineage>
        <taxon>Bacteria</taxon>
        <taxon>Bacillati</taxon>
        <taxon>Bacillota</taxon>
        <taxon>Bacilli</taxon>
        <taxon>Bacillales</taxon>
        <taxon>Bacillaceae</taxon>
        <taxon>Litchfieldia</taxon>
    </lineage>
</organism>
<feature type="transmembrane region" description="Helical" evidence="1">
    <location>
        <begin position="215"/>
        <end position="239"/>
    </location>
</feature>
<keyword evidence="1" id="KW-0812">Transmembrane</keyword>
<proteinExistence type="predicted"/>
<accession>A0A1H0SQ31</accession>
<dbReference type="OrthoDB" id="2837281at2"/>
<evidence type="ECO:0000313" key="3">
    <source>
        <dbReference type="Proteomes" id="UP000199159"/>
    </source>
</evidence>
<keyword evidence="3" id="KW-1185">Reference proteome</keyword>
<keyword evidence="1" id="KW-1133">Transmembrane helix</keyword>
<dbReference type="EMBL" id="FNJU01000003">
    <property type="protein sequence ID" value="SDP43679.1"/>
    <property type="molecule type" value="Genomic_DNA"/>
</dbReference>
<evidence type="ECO:0000256" key="1">
    <source>
        <dbReference type="SAM" id="Phobius"/>
    </source>
</evidence>
<reference evidence="3" key="1">
    <citation type="submission" date="2016-10" db="EMBL/GenBank/DDBJ databases">
        <authorList>
            <person name="Varghese N."/>
            <person name="Submissions S."/>
        </authorList>
    </citation>
    <scope>NUCLEOTIDE SEQUENCE [LARGE SCALE GENOMIC DNA]</scope>
    <source>
        <strain evidence="3">IBRC-M10078</strain>
    </source>
</reference>
<protein>
    <submittedName>
        <fullName evidence="2">Uncharacterized protein</fullName>
    </submittedName>
</protein>
<keyword evidence="1" id="KW-0472">Membrane</keyword>
<name>A0A1H0SQ31_9BACI</name>
<dbReference type="AlphaFoldDB" id="A0A1H0SQ31"/>
<sequence length="244" mass="28266">MKKRLIFFLTGIVLLLISLPLGTKMVMELIHNQKMNAEYRITNVSKGYPSTESTFHFKDHIVDIEETVKDEDSYIDPWNNKIGITDLALIVDGKEIDTLEGYPIRINEEGLNRYYGEIAYLLLEDLKNNKTQFIVLLKKTKELQKEMTNGDIVDWVPLEKLKYTLYALDEEGNLNNKSFSFIERDALQTELLNAGVVVPHSIGYYTQAWEGYPSIFFPLIFPFVTLVIGFILIIVYFPIRKIKK</sequence>
<evidence type="ECO:0000313" key="2">
    <source>
        <dbReference type="EMBL" id="SDP43679.1"/>
    </source>
</evidence>